<keyword evidence="10" id="KW-1185">Reference proteome</keyword>
<evidence type="ECO:0000259" key="8">
    <source>
        <dbReference type="PROSITE" id="PS50016"/>
    </source>
</evidence>
<reference evidence="9" key="1">
    <citation type="journal article" date="2023" name="Mol. Phylogenet. Evol.">
        <title>Genome-scale phylogeny and comparative genomics of the fungal order Sordariales.</title>
        <authorList>
            <person name="Hensen N."/>
            <person name="Bonometti L."/>
            <person name="Westerberg I."/>
            <person name="Brannstrom I.O."/>
            <person name="Guillou S."/>
            <person name="Cros-Aarteil S."/>
            <person name="Calhoun S."/>
            <person name="Haridas S."/>
            <person name="Kuo A."/>
            <person name="Mondo S."/>
            <person name="Pangilinan J."/>
            <person name="Riley R."/>
            <person name="LaButti K."/>
            <person name="Andreopoulos B."/>
            <person name="Lipzen A."/>
            <person name="Chen C."/>
            <person name="Yan M."/>
            <person name="Daum C."/>
            <person name="Ng V."/>
            <person name="Clum A."/>
            <person name="Steindorff A."/>
            <person name="Ohm R.A."/>
            <person name="Martin F."/>
            <person name="Silar P."/>
            <person name="Natvig D.O."/>
            <person name="Lalanne C."/>
            <person name="Gautier V."/>
            <person name="Ament-Velasquez S.L."/>
            <person name="Kruys A."/>
            <person name="Hutchinson M.I."/>
            <person name="Powell A.J."/>
            <person name="Barry K."/>
            <person name="Miller A.N."/>
            <person name="Grigoriev I.V."/>
            <person name="Debuchy R."/>
            <person name="Gladieux P."/>
            <person name="Hiltunen Thoren M."/>
            <person name="Johannesson H."/>
        </authorList>
    </citation>
    <scope>NUCLEOTIDE SEQUENCE</scope>
    <source>
        <strain evidence="9">CBS 892.96</strain>
    </source>
</reference>
<dbReference type="InterPro" id="IPR013083">
    <property type="entry name" value="Znf_RING/FYVE/PHD"/>
</dbReference>
<comment type="similarity">
    <text evidence="1">Belongs to the CoA-transferase III family.</text>
</comment>
<evidence type="ECO:0000256" key="7">
    <source>
        <dbReference type="SAM" id="MobiDB-lite"/>
    </source>
</evidence>
<feature type="region of interest" description="Disordered" evidence="7">
    <location>
        <begin position="883"/>
        <end position="911"/>
    </location>
</feature>
<protein>
    <submittedName>
        <fullName evidence="9">CoA-transferase family III domain-containing protein</fullName>
    </submittedName>
</protein>
<evidence type="ECO:0000313" key="9">
    <source>
        <dbReference type="EMBL" id="KAK4172712.1"/>
    </source>
</evidence>
<feature type="compositionally biased region" description="Basic and acidic residues" evidence="7">
    <location>
        <begin position="778"/>
        <end position="800"/>
    </location>
</feature>
<feature type="compositionally biased region" description="Polar residues" evidence="7">
    <location>
        <begin position="470"/>
        <end position="486"/>
    </location>
</feature>
<feature type="region of interest" description="Disordered" evidence="7">
    <location>
        <begin position="778"/>
        <end position="805"/>
    </location>
</feature>
<dbReference type="SUPFAM" id="SSF57903">
    <property type="entry name" value="FYVE/PHD zinc finger"/>
    <property type="match status" value="1"/>
</dbReference>
<comment type="caution">
    <text evidence="9">The sequence shown here is derived from an EMBL/GenBank/DDBJ whole genome shotgun (WGS) entry which is preliminary data.</text>
</comment>
<dbReference type="Proteomes" id="UP001302321">
    <property type="component" value="Unassembled WGS sequence"/>
</dbReference>
<dbReference type="EMBL" id="MU866399">
    <property type="protein sequence ID" value="KAK4172712.1"/>
    <property type="molecule type" value="Genomic_DNA"/>
</dbReference>
<evidence type="ECO:0000313" key="10">
    <source>
        <dbReference type="Proteomes" id="UP001302321"/>
    </source>
</evidence>
<dbReference type="Pfam" id="PF00628">
    <property type="entry name" value="PHD"/>
    <property type="match status" value="1"/>
</dbReference>
<dbReference type="PANTHER" id="PTHR48207">
    <property type="entry name" value="SUCCINATE--HYDROXYMETHYLGLUTARATE COA-TRANSFERASE"/>
    <property type="match status" value="1"/>
</dbReference>
<dbReference type="Pfam" id="PF02515">
    <property type="entry name" value="CoA_transf_3"/>
    <property type="match status" value="1"/>
</dbReference>
<dbReference type="InterPro" id="IPR019786">
    <property type="entry name" value="Zinc_finger_PHD-type_CS"/>
</dbReference>
<keyword evidence="5" id="KW-0862">Zinc</keyword>
<dbReference type="GO" id="GO:0008270">
    <property type="term" value="F:zinc ion binding"/>
    <property type="evidence" value="ECO:0007669"/>
    <property type="project" value="UniProtKB-KW"/>
</dbReference>
<accession>A0AAN6W2X3</accession>
<dbReference type="PROSITE" id="PS50016">
    <property type="entry name" value="ZF_PHD_2"/>
    <property type="match status" value="1"/>
</dbReference>
<reference evidence="9" key="2">
    <citation type="submission" date="2023-05" db="EMBL/GenBank/DDBJ databases">
        <authorList>
            <consortium name="Lawrence Berkeley National Laboratory"/>
            <person name="Steindorff A."/>
            <person name="Hensen N."/>
            <person name="Bonometti L."/>
            <person name="Westerberg I."/>
            <person name="Brannstrom I.O."/>
            <person name="Guillou S."/>
            <person name="Cros-Aarteil S."/>
            <person name="Calhoun S."/>
            <person name="Haridas S."/>
            <person name="Kuo A."/>
            <person name="Mondo S."/>
            <person name="Pangilinan J."/>
            <person name="Riley R."/>
            <person name="Labutti K."/>
            <person name="Andreopoulos B."/>
            <person name="Lipzen A."/>
            <person name="Chen C."/>
            <person name="Yanf M."/>
            <person name="Daum C."/>
            <person name="Ng V."/>
            <person name="Clum A."/>
            <person name="Ohm R."/>
            <person name="Martin F."/>
            <person name="Silar P."/>
            <person name="Natvig D."/>
            <person name="Lalanne C."/>
            <person name="Gautier V."/>
            <person name="Ament-Velasquez S.L."/>
            <person name="Kruys A."/>
            <person name="Hutchinson M.I."/>
            <person name="Powell A.J."/>
            <person name="Barry K."/>
            <person name="Miller A.N."/>
            <person name="Grigoriev I.V."/>
            <person name="Debuchy R."/>
            <person name="Gladieux P."/>
            <person name="Thoren M.H."/>
            <person name="Johannesson H."/>
        </authorList>
    </citation>
    <scope>NUCLEOTIDE SEQUENCE</scope>
    <source>
        <strain evidence="9">CBS 892.96</strain>
    </source>
</reference>
<dbReference type="InterPro" id="IPR019787">
    <property type="entry name" value="Znf_PHD-finger"/>
</dbReference>
<dbReference type="InterPro" id="IPR011011">
    <property type="entry name" value="Znf_FYVE_PHD"/>
</dbReference>
<dbReference type="InterPro" id="IPR050483">
    <property type="entry name" value="CoA-transferase_III_domain"/>
</dbReference>
<dbReference type="InterPro" id="IPR044855">
    <property type="entry name" value="CoA-Trfase_III_dom3_sf"/>
</dbReference>
<organism evidence="9 10">
    <name type="scientific">Triangularia setosa</name>
    <dbReference type="NCBI Taxonomy" id="2587417"/>
    <lineage>
        <taxon>Eukaryota</taxon>
        <taxon>Fungi</taxon>
        <taxon>Dikarya</taxon>
        <taxon>Ascomycota</taxon>
        <taxon>Pezizomycotina</taxon>
        <taxon>Sordariomycetes</taxon>
        <taxon>Sordariomycetidae</taxon>
        <taxon>Sordariales</taxon>
        <taxon>Podosporaceae</taxon>
        <taxon>Triangularia</taxon>
    </lineage>
</organism>
<dbReference type="SUPFAM" id="SSF89796">
    <property type="entry name" value="CoA-transferase family III (CaiB/BaiF)"/>
    <property type="match status" value="1"/>
</dbReference>
<keyword evidence="3" id="KW-0479">Metal-binding</keyword>
<name>A0AAN6W2X3_9PEZI</name>
<dbReference type="CDD" id="cd15502">
    <property type="entry name" value="PHD_Phf1p_Phf2p_like"/>
    <property type="match status" value="1"/>
</dbReference>
<evidence type="ECO:0000256" key="3">
    <source>
        <dbReference type="ARBA" id="ARBA00022723"/>
    </source>
</evidence>
<feature type="domain" description="PHD-type" evidence="8">
    <location>
        <begin position="718"/>
        <end position="774"/>
    </location>
</feature>
<feature type="region of interest" description="Disordered" evidence="7">
    <location>
        <begin position="598"/>
        <end position="693"/>
    </location>
</feature>
<dbReference type="Gene3D" id="3.30.1540.10">
    <property type="entry name" value="formyl-coa transferase, domain 3"/>
    <property type="match status" value="1"/>
</dbReference>
<keyword evidence="4 6" id="KW-0863">Zinc-finger</keyword>
<feature type="compositionally biased region" description="Basic residues" evidence="7">
    <location>
        <begin position="635"/>
        <end position="644"/>
    </location>
</feature>
<proteinExistence type="inferred from homology"/>
<evidence type="ECO:0000256" key="2">
    <source>
        <dbReference type="ARBA" id="ARBA00022679"/>
    </source>
</evidence>
<evidence type="ECO:0000256" key="5">
    <source>
        <dbReference type="ARBA" id="ARBA00022833"/>
    </source>
</evidence>
<feature type="compositionally biased region" description="Basic and acidic residues" evidence="7">
    <location>
        <begin position="455"/>
        <end position="468"/>
    </location>
</feature>
<sequence length="964" mass="103251">MSRILGVPRGLLQLRGTGRRFGPGPGAFRTFSGPAASAASADVTLPLEGYRVLDMTRVLAGPYCTQILGDLGAEVIKIEHPVRGDDTRAWGPPYASYKSGSSHEGPGESAYFLGVNRNKKSLALSFQEPAGIEILHKLVAKCDILVENYIPGALRKYGLDYETINKINPALIYASITGYGQTGPYSKRAGYDVMVEAEFGLMHITGARDGPPVKVGVAVTDLTTGLYTSNSIMAALLARAKTGKGQHIDAALSDCQIATLANIASSCLISGEKDTGRWGTAHPSIVPYKSFETKDGDILFGGGNDRLFGILCDGLGRPEWKEDQRYEINASRVAHRDELEAEIEKITVTKTTQEWLGIFEGKGMPYAAVNDVLTTLTHEHTKARNMVVEVEHGDCGPIKLVNTPIKYSQSKPKVRTPPPTLGQHTDEILRGHLGMDNLQIQKLRGSGLTMSSSEQLKEGTAEAPKDAPKTTPSSAAGATPRASSVGPSAPYIPQFSAATQMILKRLKGESSSLGAALSQASRSPSVTSSIPSATYEDVKRRLVMSMNTSTQMSLQMPAIAPLTMRAPSMPPVSLPMPSSAKSTAGMSAIRKVTAGLTGSSKNTLAKPSSAPKVLSSDSKVKKQKGKPTGRGTGHGNKHRQRLKGHSADNSSISDSDSGVETPITTTGNGPFSAGGDNTPTATMTKSGRQVQKPDAYNPAAMEAATKKRVHYGKRTAEQALCKKCSRMHSPANNQIVFCDGCDGGWHQYCHDPFVSDDFVKNTSKSWFCAECTAKKERQGSHLKKPKQEHTPRGPPKKESWAGKSVQQKRAYLSTLTAQELVGLLMTSLEHHPDLPIFPGPVVDTGVDASGAPRGLFAGGTTEGLFTRANANPTGQGINFMRKVQTNGSVRGSQDRTSGQQEEDEEEDPLTLLWPKPGMGLYARLGADMLDEGVHLDAEGEDFEAFSSIVYDDRGRKVLENGMKV</sequence>
<dbReference type="InterPro" id="IPR003673">
    <property type="entry name" value="CoA-Trfase_fam_III"/>
</dbReference>
<dbReference type="GO" id="GO:0005739">
    <property type="term" value="C:mitochondrion"/>
    <property type="evidence" value="ECO:0007669"/>
    <property type="project" value="TreeGrafter"/>
</dbReference>
<dbReference type="InterPro" id="IPR001965">
    <property type="entry name" value="Znf_PHD"/>
</dbReference>
<dbReference type="SMART" id="SM00249">
    <property type="entry name" value="PHD"/>
    <property type="match status" value="1"/>
</dbReference>
<dbReference type="PROSITE" id="PS01359">
    <property type="entry name" value="ZF_PHD_1"/>
    <property type="match status" value="1"/>
</dbReference>
<dbReference type="InterPro" id="IPR023606">
    <property type="entry name" value="CoA-Trfase_III_dom_1_sf"/>
</dbReference>
<evidence type="ECO:0000256" key="6">
    <source>
        <dbReference type="PROSITE-ProRule" id="PRU00146"/>
    </source>
</evidence>
<dbReference type="Gene3D" id="3.30.40.10">
    <property type="entry name" value="Zinc/RING finger domain, C3HC4 (zinc finger)"/>
    <property type="match status" value="1"/>
</dbReference>
<dbReference type="AlphaFoldDB" id="A0AAN6W2X3"/>
<dbReference type="PANTHER" id="PTHR48207:SF3">
    <property type="entry name" value="SUCCINATE--HYDROXYMETHYLGLUTARATE COA-TRANSFERASE"/>
    <property type="match status" value="1"/>
</dbReference>
<feature type="compositionally biased region" description="Polar residues" evidence="7">
    <location>
        <begin position="883"/>
        <end position="898"/>
    </location>
</feature>
<feature type="compositionally biased region" description="Polar residues" evidence="7">
    <location>
        <begin position="662"/>
        <end position="689"/>
    </location>
</feature>
<dbReference type="Gene3D" id="3.40.50.10540">
    <property type="entry name" value="Crotonobetainyl-coa:carnitine coa-transferase, domain 1"/>
    <property type="match status" value="1"/>
</dbReference>
<dbReference type="FunFam" id="3.30.1540.10:FF:000005">
    <property type="entry name" value="succinate--hydroxymethylglutarate CoA-transferase isoform X4"/>
    <property type="match status" value="1"/>
</dbReference>
<evidence type="ECO:0000256" key="4">
    <source>
        <dbReference type="ARBA" id="ARBA00022771"/>
    </source>
</evidence>
<feature type="compositionally biased region" description="Low complexity" evidence="7">
    <location>
        <begin position="647"/>
        <end position="656"/>
    </location>
</feature>
<gene>
    <name evidence="9" type="ORF">QBC36DRAFT_390230</name>
</gene>
<feature type="region of interest" description="Disordered" evidence="7">
    <location>
        <begin position="447"/>
        <end position="488"/>
    </location>
</feature>
<keyword evidence="2" id="KW-0808">Transferase</keyword>
<dbReference type="GO" id="GO:0047369">
    <property type="term" value="F:succinate-hydroxymethylglutarate CoA-transferase activity"/>
    <property type="evidence" value="ECO:0007669"/>
    <property type="project" value="TreeGrafter"/>
</dbReference>
<evidence type="ECO:0000256" key="1">
    <source>
        <dbReference type="ARBA" id="ARBA00008383"/>
    </source>
</evidence>